<dbReference type="PANTHER" id="PTHR43133:SF45">
    <property type="entry name" value="RNA POLYMERASE ECF-TYPE SIGMA FACTOR"/>
    <property type="match status" value="1"/>
</dbReference>
<comment type="similarity">
    <text evidence="1">Belongs to the sigma-70 factor family. ECF subfamily.</text>
</comment>
<dbReference type="GO" id="GO:0016987">
    <property type="term" value="F:sigma factor activity"/>
    <property type="evidence" value="ECO:0007669"/>
    <property type="project" value="UniProtKB-KW"/>
</dbReference>
<dbReference type="SUPFAM" id="SSF88659">
    <property type="entry name" value="Sigma3 and sigma4 domains of RNA polymerase sigma factors"/>
    <property type="match status" value="1"/>
</dbReference>
<comment type="caution">
    <text evidence="7">The sequence shown here is derived from an EMBL/GenBank/DDBJ whole genome shotgun (WGS) entry which is preliminary data.</text>
</comment>
<dbReference type="PANTHER" id="PTHR43133">
    <property type="entry name" value="RNA POLYMERASE ECF-TYPE SIGMA FACTO"/>
    <property type="match status" value="1"/>
</dbReference>
<dbReference type="SUPFAM" id="SSF88946">
    <property type="entry name" value="Sigma2 domain of RNA polymerase sigma factors"/>
    <property type="match status" value="1"/>
</dbReference>
<evidence type="ECO:0000259" key="5">
    <source>
        <dbReference type="Pfam" id="PF04542"/>
    </source>
</evidence>
<evidence type="ECO:0000313" key="7">
    <source>
        <dbReference type="EMBL" id="KOF03634.1"/>
    </source>
</evidence>
<dbReference type="Gene3D" id="1.10.10.10">
    <property type="entry name" value="Winged helix-like DNA-binding domain superfamily/Winged helix DNA-binding domain"/>
    <property type="match status" value="1"/>
</dbReference>
<proteinExistence type="inferred from homology"/>
<evidence type="ECO:0000313" key="8">
    <source>
        <dbReference type="Proteomes" id="UP000036908"/>
    </source>
</evidence>
<keyword evidence="3" id="KW-0731">Sigma factor</keyword>
<dbReference type="EMBL" id="JSVA01000006">
    <property type="protein sequence ID" value="KOF03634.1"/>
    <property type="molecule type" value="Genomic_DNA"/>
</dbReference>
<evidence type="ECO:0000256" key="4">
    <source>
        <dbReference type="ARBA" id="ARBA00023163"/>
    </source>
</evidence>
<dbReference type="InterPro" id="IPR039425">
    <property type="entry name" value="RNA_pol_sigma-70-like"/>
</dbReference>
<dbReference type="InterPro" id="IPR013325">
    <property type="entry name" value="RNA_pol_sigma_r2"/>
</dbReference>
<evidence type="ECO:0000259" key="6">
    <source>
        <dbReference type="Pfam" id="PF08281"/>
    </source>
</evidence>
<dbReference type="AlphaFoldDB" id="A0A0L8AMS2"/>
<dbReference type="RefSeq" id="WP_053222579.1">
    <property type="nucleotide sequence ID" value="NZ_JSVA01000006.1"/>
</dbReference>
<name>A0A0L8AMS2_9BACT</name>
<dbReference type="Pfam" id="PF04542">
    <property type="entry name" value="Sigma70_r2"/>
    <property type="match status" value="1"/>
</dbReference>
<dbReference type="NCBIfam" id="TIGR02937">
    <property type="entry name" value="sigma70-ECF"/>
    <property type="match status" value="1"/>
</dbReference>
<dbReference type="Gene3D" id="1.10.1740.10">
    <property type="match status" value="1"/>
</dbReference>
<reference evidence="8" key="1">
    <citation type="submission" date="2014-11" db="EMBL/GenBank/DDBJ databases">
        <title>Genome sequencing of Roseivirga sp. D-25.</title>
        <authorList>
            <person name="Selvaratnam C."/>
            <person name="Thevarajoo S."/>
            <person name="Goh K.M."/>
            <person name="Eee R."/>
            <person name="Chan K.-G."/>
            <person name="Chong C.S."/>
        </authorList>
    </citation>
    <scope>NUCLEOTIDE SEQUENCE [LARGE SCALE GENOMIC DNA]</scope>
    <source>
        <strain evidence="8">D-25</strain>
    </source>
</reference>
<keyword evidence="4" id="KW-0804">Transcription</keyword>
<dbReference type="GO" id="GO:0003677">
    <property type="term" value="F:DNA binding"/>
    <property type="evidence" value="ECO:0007669"/>
    <property type="project" value="InterPro"/>
</dbReference>
<dbReference type="OrthoDB" id="9780326at2"/>
<dbReference type="Proteomes" id="UP000036908">
    <property type="component" value="Unassembled WGS sequence"/>
</dbReference>
<dbReference type="InterPro" id="IPR007627">
    <property type="entry name" value="RNA_pol_sigma70_r2"/>
</dbReference>
<evidence type="ECO:0000256" key="1">
    <source>
        <dbReference type="ARBA" id="ARBA00010641"/>
    </source>
</evidence>
<organism evidence="7 8">
    <name type="scientific">Roseivirga seohaensis subsp. aquiponti</name>
    <dbReference type="NCBI Taxonomy" id="1566026"/>
    <lineage>
        <taxon>Bacteria</taxon>
        <taxon>Pseudomonadati</taxon>
        <taxon>Bacteroidota</taxon>
        <taxon>Cytophagia</taxon>
        <taxon>Cytophagales</taxon>
        <taxon>Roseivirgaceae</taxon>
        <taxon>Roseivirga</taxon>
    </lineage>
</organism>
<dbReference type="PATRIC" id="fig|1566026.4.peg.2795"/>
<keyword evidence="8" id="KW-1185">Reference proteome</keyword>
<feature type="domain" description="RNA polymerase sigma factor 70 region 4 type 2" evidence="6">
    <location>
        <begin position="107"/>
        <end position="157"/>
    </location>
</feature>
<feature type="domain" description="RNA polymerase sigma-70 region 2" evidence="5">
    <location>
        <begin position="15"/>
        <end position="79"/>
    </location>
</feature>
<keyword evidence="2" id="KW-0805">Transcription regulation</keyword>
<dbReference type="InterPro" id="IPR036388">
    <property type="entry name" value="WH-like_DNA-bd_sf"/>
</dbReference>
<dbReference type="InterPro" id="IPR014284">
    <property type="entry name" value="RNA_pol_sigma-70_dom"/>
</dbReference>
<dbReference type="InterPro" id="IPR013324">
    <property type="entry name" value="RNA_pol_sigma_r3/r4-like"/>
</dbReference>
<protein>
    <submittedName>
        <fullName evidence="7">RNA polymerase sigma70</fullName>
    </submittedName>
</protein>
<dbReference type="Pfam" id="PF08281">
    <property type="entry name" value="Sigma70_r4_2"/>
    <property type="match status" value="1"/>
</dbReference>
<gene>
    <name evidence="7" type="ORF">OB69_04860</name>
</gene>
<dbReference type="GO" id="GO:0006352">
    <property type="term" value="P:DNA-templated transcription initiation"/>
    <property type="evidence" value="ECO:0007669"/>
    <property type="project" value="InterPro"/>
</dbReference>
<evidence type="ECO:0000256" key="2">
    <source>
        <dbReference type="ARBA" id="ARBA00023015"/>
    </source>
</evidence>
<sequence length="164" mass="19325">MTENEINHIFQTWLKQHKALLFKIVRSYAFNEEDRDDLFQEIAIQVWKSVASFKQQSAVTTWLYRVALNTAIKWTTKERKHQDRHESIDVSQHIIESHQPPDDRLAWLYEEIAQLNEVDRSLTLLLLDGFSYKEMSKILGISESNVGVKINRIKKHLTTKSEKS</sequence>
<evidence type="ECO:0000256" key="3">
    <source>
        <dbReference type="ARBA" id="ARBA00023082"/>
    </source>
</evidence>
<dbReference type="InterPro" id="IPR013249">
    <property type="entry name" value="RNA_pol_sigma70_r4_t2"/>
</dbReference>
<accession>A0A0L8AMS2</accession>